<dbReference type="GO" id="GO:0043130">
    <property type="term" value="F:ubiquitin binding"/>
    <property type="evidence" value="ECO:0007669"/>
    <property type="project" value="InterPro"/>
</dbReference>
<dbReference type="PANTHER" id="PTHR45905">
    <property type="entry name" value="GOLGI-LOCALIZED, GAMMA-ADAPTIN EAR CONTAINING, ARF BINDING PROTEIN"/>
    <property type="match status" value="1"/>
</dbReference>
<dbReference type="GO" id="GO:0034394">
    <property type="term" value="P:protein localization to cell surface"/>
    <property type="evidence" value="ECO:0007669"/>
    <property type="project" value="TreeGrafter"/>
</dbReference>
<dbReference type="InterPro" id="IPR008153">
    <property type="entry name" value="GAE_dom"/>
</dbReference>
<evidence type="ECO:0000256" key="2">
    <source>
        <dbReference type="ARBA" id="ARBA00004412"/>
    </source>
</evidence>
<dbReference type="PROSITE" id="PS50180">
    <property type="entry name" value="GAE"/>
    <property type="match status" value="1"/>
</dbReference>
<dbReference type="CDD" id="cd14234">
    <property type="entry name" value="GAT_GGA_meta"/>
    <property type="match status" value="1"/>
</dbReference>
<dbReference type="SUPFAM" id="SSF89009">
    <property type="entry name" value="GAT-like domain"/>
    <property type="match status" value="1"/>
</dbReference>
<dbReference type="EMBL" id="NCKV01000340">
    <property type="protein sequence ID" value="RWS30912.1"/>
    <property type="molecule type" value="Genomic_DNA"/>
</dbReference>
<dbReference type="InterPro" id="IPR013041">
    <property type="entry name" value="Clathrin_app_Ig-like_sf"/>
</dbReference>
<organism evidence="11 12">
    <name type="scientific">Leptotrombidium deliense</name>
    <dbReference type="NCBI Taxonomy" id="299467"/>
    <lineage>
        <taxon>Eukaryota</taxon>
        <taxon>Metazoa</taxon>
        <taxon>Ecdysozoa</taxon>
        <taxon>Arthropoda</taxon>
        <taxon>Chelicerata</taxon>
        <taxon>Arachnida</taxon>
        <taxon>Acari</taxon>
        <taxon>Acariformes</taxon>
        <taxon>Trombidiformes</taxon>
        <taxon>Prostigmata</taxon>
        <taxon>Anystina</taxon>
        <taxon>Parasitengona</taxon>
        <taxon>Trombiculoidea</taxon>
        <taxon>Trombiculidae</taxon>
        <taxon>Leptotrombidium</taxon>
    </lineage>
</organism>
<comment type="similarity">
    <text evidence="3">Belongs to the GGA protein family.</text>
</comment>
<evidence type="ECO:0000259" key="8">
    <source>
        <dbReference type="PROSITE" id="PS50179"/>
    </source>
</evidence>
<dbReference type="STRING" id="299467.A0A443STT6"/>
<dbReference type="Pfam" id="PF03127">
    <property type="entry name" value="GAT"/>
    <property type="match status" value="1"/>
</dbReference>
<dbReference type="Gene3D" id="1.20.58.160">
    <property type="match status" value="1"/>
</dbReference>
<dbReference type="OrthoDB" id="447025at2759"/>
<dbReference type="GO" id="GO:0005769">
    <property type="term" value="C:early endosome"/>
    <property type="evidence" value="ECO:0007669"/>
    <property type="project" value="UniProtKB-SubCell"/>
</dbReference>
<dbReference type="Pfam" id="PF00790">
    <property type="entry name" value="VHS"/>
    <property type="match status" value="1"/>
</dbReference>
<reference evidence="11 12" key="1">
    <citation type="journal article" date="2018" name="Gigascience">
        <title>Genomes of trombidid mites reveal novel predicted allergens and laterally-transferred genes associated with secondary metabolism.</title>
        <authorList>
            <person name="Dong X."/>
            <person name="Chaisiri K."/>
            <person name="Xia D."/>
            <person name="Armstrong S.D."/>
            <person name="Fang Y."/>
            <person name="Donnelly M.J."/>
            <person name="Kadowaki T."/>
            <person name="McGarry J.W."/>
            <person name="Darby A.C."/>
            <person name="Makepeace B.L."/>
        </authorList>
    </citation>
    <scope>NUCLEOTIDE SEQUENCE [LARGE SCALE GENOMIC DNA]</scope>
    <source>
        <strain evidence="11">UoL-UT</strain>
    </source>
</reference>
<dbReference type="SUPFAM" id="SSF49348">
    <property type="entry name" value="Clathrin adaptor appendage domain"/>
    <property type="match status" value="1"/>
</dbReference>
<proteinExistence type="inferred from homology"/>
<feature type="domain" description="GAT" evidence="10">
    <location>
        <begin position="172"/>
        <end position="299"/>
    </location>
</feature>
<dbReference type="PROSITE" id="PS50909">
    <property type="entry name" value="GAT"/>
    <property type="match status" value="1"/>
</dbReference>
<dbReference type="GO" id="GO:0005802">
    <property type="term" value="C:trans-Golgi network"/>
    <property type="evidence" value="ECO:0007669"/>
    <property type="project" value="InterPro"/>
</dbReference>
<evidence type="ECO:0000313" key="12">
    <source>
        <dbReference type="Proteomes" id="UP000288716"/>
    </source>
</evidence>
<dbReference type="PANTHER" id="PTHR45905:SF1">
    <property type="entry name" value="GOLGI-LOCALIZED, GAMMA-ADAPTIN EAR CONTAINING, ARF BINDING PROTEIN"/>
    <property type="match status" value="1"/>
</dbReference>
<evidence type="ECO:0000256" key="3">
    <source>
        <dbReference type="ARBA" id="ARBA00008099"/>
    </source>
</evidence>
<evidence type="ECO:0000256" key="4">
    <source>
        <dbReference type="ARBA" id="ARBA00022448"/>
    </source>
</evidence>
<dbReference type="InterPro" id="IPR002014">
    <property type="entry name" value="VHS_dom"/>
</dbReference>
<dbReference type="AlphaFoldDB" id="A0A443STT6"/>
<keyword evidence="4" id="KW-0813">Transport</keyword>
<feature type="domain" description="VHS" evidence="8">
    <location>
        <begin position="17"/>
        <end position="147"/>
    </location>
</feature>
<keyword evidence="12" id="KW-1185">Reference proteome</keyword>
<comment type="subcellular location">
    <subcellularLocation>
        <location evidence="2">Early endosome</location>
    </subcellularLocation>
    <subcellularLocation>
        <location evidence="1">Golgi apparatus</location>
        <location evidence="1">trans-Golgi network membrane</location>
        <topology evidence="1">Peripheral membrane protein</topology>
    </subcellularLocation>
</comment>
<dbReference type="GO" id="GO:0031267">
    <property type="term" value="F:small GTPase binding"/>
    <property type="evidence" value="ECO:0007669"/>
    <property type="project" value="InterPro"/>
</dbReference>
<evidence type="ECO:0000256" key="1">
    <source>
        <dbReference type="ARBA" id="ARBA00004150"/>
    </source>
</evidence>
<feature type="domain" description="GAE" evidence="9">
    <location>
        <begin position="473"/>
        <end position="530"/>
    </location>
</feature>
<accession>A0A443STT6</accession>
<evidence type="ECO:0000256" key="5">
    <source>
        <dbReference type="ARBA" id="ARBA00022843"/>
    </source>
</evidence>
<dbReference type="InterPro" id="IPR027422">
    <property type="entry name" value="GGA1-3"/>
</dbReference>
<dbReference type="GO" id="GO:0006893">
    <property type="term" value="P:Golgi to plasma membrane transport"/>
    <property type="evidence" value="ECO:0007669"/>
    <property type="project" value="TreeGrafter"/>
</dbReference>
<dbReference type="InterPro" id="IPR004152">
    <property type="entry name" value="GAT_dom"/>
</dbReference>
<keyword evidence="7" id="KW-0472">Membrane</keyword>
<evidence type="ECO:0000256" key="6">
    <source>
        <dbReference type="ARBA" id="ARBA00022927"/>
    </source>
</evidence>
<keyword evidence="5" id="KW-0832">Ubl conjugation</keyword>
<dbReference type="InterPro" id="IPR041198">
    <property type="entry name" value="GGA_N-GAT"/>
</dbReference>
<dbReference type="Gene3D" id="1.20.5.170">
    <property type="match status" value="1"/>
</dbReference>
<evidence type="ECO:0000259" key="10">
    <source>
        <dbReference type="PROSITE" id="PS50909"/>
    </source>
</evidence>
<dbReference type="GO" id="GO:0035091">
    <property type="term" value="F:phosphatidylinositol binding"/>
    <property type="evidence" value="ECO:0007669"/>
    <property type="project" value="InterPro"/>
</dbReference>
<evidence type="ECO:0000256" key="7">
    <source>
        <dbReference type="ARBA" id="ARBA00023136"/>
    </source>
</evidence>
<dbReference type="SMART" id="SM00288">
    <property type="entry name" value="VHS"/>
    <property type="match status" value="1"/>
</dbReference>
<sequence>MDTKKQRESLDYALVKITNPLNTEIDDNNVEELLSAIKESSEGSQIALQFLAHKIQSPQEIEAIQALNVLDLLVQKRDSSIIGEMGKFRFLNELIKVVSPKYLAHRSTPKIKQFVIELIYKWTVEFRNETKISEAYQMLKKQGIVFNDPIHVLPDRQNTPPPPRRKDEIFTDEENSKTLHRLLQSKNPEDLQAANKLIKLMVKEADKKMSLKARCSTEIEIVCNNAKVLSEMLTRYIPGETTDEEMELVKELFDSCLSLRPRLFRLAAEIDEKDPELNEILHANDELTRVINEYKLKMGISVEQPSETKVNLLDLSSPVQVQQNLSDHLVNLKFDSSDYGLNMCESVVDNGKSESDINAILGLNKFSYNGSMSATCGQSKLSPIPTSFEKVEHEKRNKTSKSCLDELEEIMRKSVTTEKKIDSATEKIPLNQIRNFSKIVDECPPCGNDTLDGNSMPLSLSDIFVPLESVEPTSVAPVQLMDKNGINVILNFGKGCPRKDVTVMVITIMNTNKTAVSQINFQAAVPKVCC</sequence>
<dbReference type="Pfam" id="PF18308">
    <property type="entry name" value="GGA_N-GAT"/>
    <property type="match status" value="1"/>
</dbReference>
<gene>
    <name evidence="11" type="ORF">B4U80_09626</name>
</gene>
<dbReference type="Proteomes" id="UP000288716">
    <property type="component" value="Unassembled WGS sequence"/>
</dbReference>
<dbReference type="InterPro" id="IPR038425">
    <property type="entry name" value="GAT_sf"/>
</dbReference>
<evidence type="ECO:0000259" key="9">
    <source>
        <dbReference type="PROSITE" id="PS50180"/>
    </source>
</evidence>
<dbReference type="Gene3D" id="2.60.40.1230">
    <property type="match status" value="1"/>
</dbReference>
<dbReference type="VEuPathDB" id="VectorBase:LDEU001131"/>
<name>A0A443STT6_9ACAR</name>
<dbReference type="SUPFAM" id="SSF48464">
    <property type="entry name" value="ENTH/VHS domain"/>
    <property type="match status" value="1"/>
</dbReference>
<dbReference type="GO" id="GO:0006886">
    <property type="term" value="P:intracellular protein transport"/>
    <property type="evidence" value="ECO:0007669"/>
    <property type="project" value="InterPro"/>
</dbReference>
<dbReference type="InterPro" id="IPR008942">
    <property type="entry name" value="ENTH_VHS"/>
</dbReference>
<dbReference type="Gene3D" id="1.25.40.90">
    <property type="match status" value="1"/>
</dbReference>
<comment type="caution">
    <text evidence="11">The sequence shown here is derived from an EMBL/GenBank/DDBJ whole genome shotgun (WGS) entry which is preliminary data.</text>
</comment>
<protein>
    <submittedName>
        <fullName evidence="11">ADP-ribosylation factor-binding protein GGA1-like protein</fullName>
    </submittedName>
</protein>
<evidence type="ECO:0000313" key="11">
    <source>
        <dbReference type="EMBL" id="RWS30912.1"/>
    </source>
</evidence>
<keyword evidence="6" id="KW-0653">Protein transport</keyword>
<dbReference type="PROSITE" id="PS50179">
    <property type="entry name" value="VHS"/>
    <property type="match status" value="1"/>
</dbReference>